<reference evidence="6 7" key="1">
    <citation type="submission" date="2019-07" db="EMBL/GenBank/DDBJ databases">
        <title>Genome sequencing of 100 strains of the haloalkaliphilic chemolithoautotrophic sulfur-oxidizing bacterium Thioalkalivibrio.</title>
        <authorList>
            <person name="Muyzer G."/>
        </authorList>
    </citation>
    <scope>NUCLEOTIDE SEQUENCE [LARGE SCALE GENOMIC DNA]</scope>
    <source>
        <strain evidence="6 7">ASO4-4</strain>
    </source>
</reference>
<keyword evidence="7" id="KW-1185">Reference proteome</keyword>
<dbReference type="SUPFAM" id="SSF55785">
    <property type="entry name" value="PYP-like sensor domain (PAS domain)"/>
    <property type="match status" value="1"/>
</dbReference>
<name>A0A562RC71_9BACT</name>
<dbReference type="GO" id="GO:0000160">
    <property type="term" value="P:phosphorelay signal transduction system"/>
    <property type="evidence" value="ECO:0007669"/>
    <property type="project" value="InterPro"/>
</dbReference>
<dbReference type="InterPro" id="IPR001633">
    <property type="entry name" value="EAL_dom"/>
</dbReference>
<evidence type="ECO:0000313" key="7">
    <source>
        <dbReference type="Proteomes" id="UP000318307"/>
    </source>
</evidence>
<evidence type="ECO:0000259" key="2">
    <source>
        <dbReference type="PROSITE" id="PS50110"/>
    </source>
</evidence>
<evidence type="ECO:0000259" key="3">
    <source>
        <dbReference type="PROSITE" id="PS50112"/>
    </source>
</evidence>
<dbReference type="EMBL" id="VLLC01000030">
    <property type="protein sequence ID" value="TWI66659.1"/>
    <property type="molecule type" value="Genomic_DNA"/>
</dbReference>
<feature type="modified residue" description="4-aspartylphosphate" evidence="1">
    <location>
        <position position="60"/>
    </location>
</feature>
<dbReference type="OrthoDB" id="9759431at2"/>
<dbReference type="InterPro" id="IPR052155">
    <property type="entry name" value="Biofilm_reg_signaling"/>
</dbReference>
<dbReference type="PROSITE" id="PS50887">
    <property type="entry name" value="GGDEF"/>
    <property type="match status" value="1"/>
</dbReference>
<sequence length="726" mass="80779">MTSEPMEQARLLIVDDTPANIDILGNLLMDSYAIQVATSGHQALELIHRAPAKPDLILLDVMMPGMDGFTVCRELKKNEATRHIPVIFVTAKTDEGDEAEGLSIGAVDYIRKPIAPAITRRRVDNHVALKRYQDHIISRHKARCETMARALHEENRNRIRQESYFRQLFAHAPQAIFLVNNEGEVMEANPGVERILGYAAESLTGKPISCLETEKPEEHKEFLSRISIGETVHCEIRTRHAKGHPVPVAMVGYPVHTSPENRDIFLVMEDISRRKRLEEDLRHQASHDALTDLANRRLFARHLDGLLQNPEQKNRSAVLFVDLDRFKAVNDTLGHSAGDRLLCEVAARFRDNIRPWDLVARMGGDEFALLVTSVSTLQDVEEITRRILDTAASAFDVDGKTVHIGASVGMVYPLNSYETSESVMRDADLAMYRAKACGKGRFEIFHKDFHHKAVDAMEMEAALREALSQKAFPVWFQPIVDLETGKTAGFEALVRWQQTDGSMVSPADFIPLAEETGLIVPLGQQVLEKALNTAAAWPCMENQPYLAVNVSARQFEEKGFADMVAEALKASGFEAARLHLEITESLLFSQSETAMDSLNRLRDMGVGIAIDDFGTGYANLACLRKFTLNQIKIDRSFVAGLPDRPECMEIVRSVMELSSRMGFSVVAEGIETNKQLDILKSFGCPMGQGYLFSKPQPGDLLFSHPARSSDCICTPVSKTEPTLAGA</sequence>
<dbReference type="InterPro" id="IPR000160">
    <property type="entry name" value="GGDEF_dom"/>
</dbReference>
<dbReference type="SUPFAM" id="SSF141868">
    <property type="entry name" value="EAL domain-like"/>
    <property type="match status" value="1"/>
</dbReference>
<dbReference type="InterPro" id="IPR001789">
    <property type="entry name" value="Sig_transdc_resp-reg_receiver"/>
</dbReference>
<dbReference type="InterPro" id="IPR000014">
    <property type="entry name" value="PAS"/>
</dbReference>
<dbReference type="PANTHER" id="PTHR44757:SF2">
    <property type="entry name" value="BIOFILM ARCHITECTURE MAINTENANCE PROTEIN MBAA"/>
    <property type="match status" value="1"/>
</dbReference>
<dbReference type="Gene3D" id="3.20.20.450">
    <property type="entry name" value="EAL domain"/>
    <property type="match status" value="1"/>
</dbReference>
<dbReference type="RefSeq" id="WP_144686272.1">
    <property type="nucleotide sequence ID" value="NZ_VLLC01000030.1"/>
</dbReference>
<dbReference type="InterPro" id="IPR035965">
    <property type="entry name" value="PAS-like_dom_sf"/>
</dbReference>
<dbReference type="InterPro" id="IPR029787">
    <property type="entry name" value="Nucleotide_cyclase"/>
</dbReference>
<feature type="domain" description="GGDEF" evidence="5">
    <location>
        <begin position="314"/>
        <end position="447"/>
    </location>
</feature>
<evidence type="ECO:0000256" key="1">
    <source>
        <dbReference type="PROSITE-ProRule" id="PRU00169"/>
    </source>
</evidence>
<protein>
    <submittedName>
        <fullName evidence="6">PAS domain S-box-containing protein/diguanylate cyclase (GGDEF)-like protein</fullName>
    </submittedName>
</protein>
<dbReference type="SMART" id="SM00091">
    <property type="entry name" value="PAS"/>
    <property type="match status" value="1"/>
</dbReference>
<dbReference type="CDD" id="cd00130">
    <property type="entry name" value="PAS"/>
    <property type="match status" value="1"/>
</dbReference>
<dbReference type="AlphaFoldDB" id="A0A562RC71"/>
<dbReference type="Pfam" id="PF00990">
    <property type="entry name" value="GGDEF"/>
    <property type="match status" value="1"/>
</dbReference>
<evidence type="ECO:0000259" key="4">
    <source>
        <dbReference type="PROSITE" id="PS50883"/>
    </source>
</evidence>
<dbReference type="CDD" id="cd19920">
    <property type="entry name" value="REC_PA4781-like"/>
    <property type="match status" value="1"/>
</dbReference>
<feature type="domain" description="Response regulatory" evidence="2">
    <location>
        <begin position="10"/>
        <end position="127"/>
    </location>
</feature>
<dbReference type="SUPFAM" id="SSF52172">
    <property type="entry name" value="CheY-like"/>
    <property type="match status" value="1"/>
</dbReference>
<dbReference type="SMART" id="SM00267">
    <property type="entry name" value="GGDEF"/>
    <property type="match status" value="1"/>
</dbReference>
<dbReference type="Proteomes" id="UP000318307">
    <property type="component" value="Unassembled WGS sequence"/>
</dbReference>
<comment type="caution">
    <text evidence="6">The sequence shown here is derived from an EMBL/GenBank/DDBJ whole genome shotgun (WGS) entry which is preliminary data.</text>
</comment>
<dbReference type="NCBIfam" id="TIGR00229">
    <property type="entry name" value="sensory_box"/>
    <property type="match status" value="1"/>
</dbReference>
<accession>A0A562RC71</accession>
<dbReference type="Pfam" id="PF00072">
    <property type="entry name" value="Response_reg"/>
    <property type="match status" value="1"/>
</dbReference>
<dbReference type="Pfam" id="PF00563">
    <property type="entry name" value="EAL"/>
    <property type="match status" value="1"/>
</dbReference>
<organism evidence="6 7">
    <name type="scientific">Desulfobotulus alkaliphilus</name>
    <dbReference type="NCBI Taxonomy" id="622671"/>
    <lineage>
        <taxon>Bacteria</taxon>
        <taxon>Pseudomonadati</taxon>
        <taxon>Thermodesulfobacteriota</taxon>
        <taxon>Desulfobacteria</taxon>
        <taxon>Desulfobacterales</taxon>
        <taxon>Desulfobacteraceae</taxon>
        <taxon>Desulfobotulus</taxon>
    </lineage>
</organism>
<dbReference type="SMART" id="SM00448">
    <property type="entry name" value="REC"/>
    <property type="match status" value="1"/>
</dbReference>
<dbReference type="InterPro" id="IPR011006">
    <property type="entry name" value="CheY-like_superfamily"/>
</dbReference>
<dbReference type="CDD" id="cd01948">
    <property type="entry name" value="EAL"/>
    <property type="match status" value="1"/>
</dbReference>
<dbReference type="SMART" id="SM00052">
    <property type="entry name" value="EAL"/>
    <property type="match status" value="1"/>
</dbReference>
<dbReference type="PANTHER" id="PTHR44757">
    <property type="entry name" value="DIGUANYLATE CYCLASE DGCP"/>
    <property type="match status" value="1"/>
</dbReference>
<keyword evidence="1" id="KW-0597">Phosphoprotein</keyword>
<dbReference type="PROSITE" id="PS50110">
    <property type="entry name" value="RESPONSE_REGULATORY"/>
    <property type="match status" value="1"/>
</dbReference>
<dbReference type="InterPro" id="IPR043128">
    <property type="entry name" value="Rev_trsase/Diguanyl_cyclase"/>
</dbReference>
<evidence type="ECO:0000313" key="6">
    <source>
        <dbReference type="EMBL" id="TWI66659.1"/>
    </source>
</evidence>
<dbReference type="CDD" id="cd01949">
    <property type="entry name" value="GGDEF"/>
    <property type="match status" value="1"/>
</dbReference>
<dbReference type="Gene3D" id="3.30.70.270">
    <property type="match status" value="1"/>
</dbReference>
<evidence type="ECO:0000259" key="5">
    <source>
        <dbReference type="PROSITE" id="PS50887"/>
    </source>
</evidence>
<dbReference type="Gene3D" id="3.30.450.20">
    <property type="entry name" value="PAS domain"/>
    <property type="match status" value="1"/>
</dbReference>
<dbReference type="Pfam" id="PF13426">
    <property type="entry name" value="PAS_9"/>
    <property type="match status" value="1"/>
</dbReference>
<dbReference type="NCBIfam" id="TIGR00254">
    <property type="entry name" value="GGDEF"/>
    <property type="match status" value="1"/>
</dbReference>
<feature type="domain" description="PAS" evidence="3">
    <location>
        <begin position="161"/>
        <end position="235"/>
    </location>
</feature>
<dbReference type="PROSITE" id="PS50883">
    <property type="entry name" value="EAL"/>
    <property type="match status" value="1"/>
</dbReference>
<dbReference type="PROSITE" id="PS50112">
    <property type="entry name" value="PAS"/>
    <property type="match status" value="1"/>
</dbReference>
<dbReference type="SUPFAM" id="SSF55073">
    <property type="entry name" value="Nucleotide cyclase"/>
    <property type="match status" value="1"/>
</dbReference>
<dbReference type="InterPro" id="IPR035919">
    <property type="entry name" value="EAL_sf"/>
</dbReference>
<proteinExistence type="predicted"/>
<gene>
    <name evidence="6" type="ORF">LZ24_02882</name>
</gene>
<dbReference type="Gene3D" id="3.40.50.2300">
    <property type="match status" value="1"/>
</dbReference>
<feature type="domain" description="EAL" evidence="4">
    <location>
        <begin position="456"/>
        <end position="709"/>
    </location>
</feature>